<dbReference type="NCBIfam" id="TIGR01460">
    <property type="entry name" value="HAD-SF-IIA"/>
    <property type="match status" value="1"/>
</dbReference>
<dbReference type="AlphaFoldDB" id="A0A1E2RY90"/>
<dbReference type="GO" id="GO:0016791">
    <property type="term" value="F:phosphatase activity"/>
    <property type="evidence" value="ECO:0007669"/>
    <property type="project" value="TreeGrafter"/>
</dbReference>
<dbReference type="NCBIfam" id="TIGR01459">
    <property type="entry name" value="HAD-SF-IIA-hyp4"/>
    <property type="match status" value="1"/>
</dbReference>
<dbReference type="CDD" id="cd07525">
    <property type="entry name" value="HAD_like"/>
    <property type="match status" value="1"/>
</dbReference>
<dbReference type="STRING" id="1177755.A7A08_01944"/>
<protein>
    <recommendedName>
        <fullName evidence="3">TIGR01459 family HAD-type hydrolase</fullName>
    </recommendedName>
</protein>
<dbReference type="SUPFAM" id="SSF56784">
    <property type="entry name" value="HAD-like"/>
    <property type="match status" value="1"/>
</dbReference>
<dbReference type="Pfam" id="PF13242">
    <property type="entry name" value="Hydrolase_like"/>
    <property type="match status" value="1"/>
</dbReference>
<keyword evidence="2" id="KW-1185">Reference proteome</keyword>
<proteinExistence type="predicted"/>
<evidence type="ECO:0008006" key="3">
    <source>
        <dbReference type="Google" id="ProtNLM"/>
    </source>
</evidence>
<dbReference type="PANTHER" id="PTHR19288">
    <property type="entry name" value="4-NITROPHENYLPHOSPHATASE-RELATED"/>
    <property type="match status" value="1"/>
</dbReference>
<evidence type="ECO:0000313" key="1">
    <source>
        <dbReference type="EMBL" id="ODA67197.1"/>
    </source>
</evidence>
<dbReference type="InterPro" id="IPR036412">
    <property type="entry name" value="HAD-like_sf"/>
</dbReference>
<organism evidence="1 2">
    <name type="scientific">Methyloligella halotolerans</name>
    <dbReference type="NCBI Taxonomy" id="1177755"/>
    <lineage>
        <taxon>Bacteria</taxon>
        <taxon>Pseudomonadati</taxon>
        <taxon>Pseudomonadota</taxon>
        <taxon>Alphaproteobacteria</taxon>
        <taxon>Hyphomicrobiales</taxon>
        <taxon>Hyphomicrobiaceae</taxon>
        <taxon>Methyloligella</taxon>
    </lineage>
</organism>
<dbReference type="Proteomes" id="UP000095087">
    <property type="component" value="Unassembled WGS sequence"/>
</dbReference>
<accession>A0A1E2RY90</accession>
<reference evidence="1 2" key="1">
    <citation type="submission" date="2016-07" db="EMBL/GenBank/DDBJ databases">
        <title>Draft genome sequence of Methyloligella halotolerans C2T (VKM B-2706T=CCUG 61687T=DSM 25045T), a halotolerant polyhydroxybutyrate accumulating methylotroph.</title>
        <authorList>
            <person name="Vasilenko O.V."/>
            <person name="Doronina N.V."/>
            <person name="Poroshina M.N."/>
            <person name="Tarlachkov S.V."/>
            <person name="Trotsenko Y.A."/>
        </authorList>
    </citation>
    <scope>NUCLEOTIDE SEQUENCE [LARGE SCALE GENOMIC DNA]</scope>
    <source>
        <strain evidence="1 2">VKM B-2706</strain>
    </source>
</reference>
<gene>
    <name evidence="1" type="ORF">A7A08_01944</name>
</gene>
<sequence length="312" mass="33391">METSAPSSNESSARPPIKMLDSIAEFGHRYPAWIVDIWGVMHDGISANEAAVAATAGYRAQGGIVLLLSNSPRPSPEVQTQLGALGVIESAYDDTLTSGDLTRHELEKRPGVKVFHLGPERDKPIFTGLDVRLVDHEDAELIVCSGLFNDDVEGPADYNDLLSNLAARKLLMLCANPDHMVERGDELVYCAGALADLYEDFGGEVSYSGKPYQPIYQLALKKLGDLAGRQLAPREILAVGDGINTDMRGAAEAELDALFIAGGLHASDLKTIATADGGDLSEPSDDVLYDGALLTRLFADQQLPVAAMRKLA</sequence>
<name>A0A1E2RY90_9HYPH</name>
<dbReference type="InterPro" id="IPR006357">
    <property type="entry name" value="HAD-SF_hydro_IIA"/>
</dbReference>
<dbReference type="OrthoDB" id="9791073at2"/>
<dbReference type="GO" id="GO:0005737">
    <property type="term" value="C:cytoplasm"/>
    <property type="evidence" value="ECO:0007669"/>
    <property type="project" value="TreeGrafter"/>
</dbReference>
<comment type="caution">
    <text evidence="1">The sequence shown here is derived from an EMBL/GenBank/DDBJ whole genome shotgun (WGS) entry which is preliminary data.</text>
</comment>
<dbReference type="InterPro" id="IPR006356">
    <property type="entry name" value="HAD-SF_hydro_IIA_hyp3"/>
</dbReference>
<dbReference type="Pfam" id="PF13344">
    <property type="entry name" value="Hydrolase_6"/>
    <property type="match status" value="1"/>
</dbReference>
<evidence type="ECO:0000313" key="2">
    <source>
        <dbReference type="Proteomes" id="UP000095087"/>
    </source>
</evidence>
<dbReference type="PANTHER" id="PTHR19288:SF90">
    <property type="entry name" value="OS08G0542600 PROTEIN"/>
    <property type="match status" value="1"/>
</dbReference>
<dbReference type="InterPro" id="IPR023214">
    <property type="entry name" value="HAD_sf"/>
</dbReference>
<dbReference type="Gene3D" id="3.40.50.1000">
    <property type="entry name" value="HAD superfamily/HAD-like"/>
    <property type="match status" value="2"/>
</dbReference>
<dbReference type="EMBL" id="MASI01000004">
    <property type="protein sequence ID" value="ODA67197.1"/>
    <property type="molecule type" value="Genomic_DNA"/>
</dbReference>